<dbReference type="Proteomes" id="UP000268623">
    <property type="component" value="Unassembled WGS sequence"/>
</dbReference>
<keyword evidence="3" id="KW-1185">Reference proteome</keyword>
<sequence length="335" mass="37088">MLTAYLLAFEGGVHGDWERGARPLAHALAAEFRPDAVWAVFGNASTLVVAQKLARAAGAPWFMDIKDNWESYTPAAVRGLMARRFKDAAGYTSNAHLHADIAARFLPHRQTILYSGVADAMAAPPDANARSDRFLLTLVGSTYRDEMLAHFLSGLQRWLTTLTPSDRQKVSLRYVGMARSAVDRVLSRVNVSCAIETSENIPHAELAKLCQSAAANCYLWTPYTFHHKLLELLSTRRPIISYPGEHDESCRLSREVNGELIVCSDEERLIAAFDAVWKRWAAGEICGNACDISGLNWDAGTEMLEKLLQSALPRSGRSRQSEAVEGLMDRPLSER</sequence>
<feature type="region of interest" description="Disordered" evidence="1">
    <location>
        <begin position="315"/>
        <end position="335"/>
    </location>
</feature>
<name>A0A3M9XLJ5_9HYPH</name>
<dbReference type="OrthoDB" id="7324294at2"/>
<gene>
    <name evidence="2" type="ORF">D1O30_02595</name>
</gene>
<evidence type="ECO:0000313" key="2">
    <source>
        <dbReference type="EMBL" id="RNJ48685.1"/>
    </source>
</evidence>
<dbReference type="RefSeq" id="WP_123174682.1">
    <property type="nucleotide sequence ID" value="NZ_QWDD01000001.1"/>
</dbReference>
<evidence type="ECO:0000313" key="3">
    <source>
        <dbReference type="Proteomes" id="UP000268623"/>
    </source>
</evidence>
<comment type="caution">
    <text evidence="2">The sequence shown here is derived from an EMBL/GenBank/DDBJ whole genome shotgun (WGS) entry which is preliminary data.</text>
</comment>
<organism evidence="2 3">
    <name type="scientific">Methylocystis hirsuta</name>
    <dbReference type="NCBI Taxonomy" id="369798"/>
    <lineage>
        <taxon>Bacteria</taxon>
        <taxon>Pseudomonadati</taxon>
        <taxon>Pseudomonadota</taxon>
        <taxon>Alphaproteobacteria</taxon>
        <taxon>Hyphomicrobiales</taxon>
        <taxon>Methylocystaceae</taxon>
        <taxon>Methylocystis</taxon>
    </lineage>
</organism>
<dbReference type="AlphaFoldDB" id="A0A3M9XLJ5"/>
<proteinExistence type="predicted"/>
<evidence type="ECO:0000256" key="1">
    <source>
        <dbReference type="SAM" id="MobiDB-lite"/>
    </source>
</evidence>
<dbReference type="SUPFAM" id="SSF53756">
    <property type="entry name" value="UDP-Glycosyltransferase/glycogen phosphorylase"/>
    <property type="match status" value="1"/>
</dbReference>
<protein>
    <recommendedName>
        <fullName evidence="4">Glycosyltransferase family 1 protein</fullName>
    </recommendedName>
</protein>
<reference evidence="2 3" key="1">
    <citation type="submission" date="2018-08" db="EMBL/GenBank/DDBJ databases">
        <title>Genome sequence of Methylocystis hirsuta CSC1, a methanotroph able to accumulate PHAs.</title>
        <authorList>
            <person name="Bordel S."/>
            <person name="Rodriguez E."/>
            <person name="Gancedo J."/>
            <person name="Munoz R."/>
        </authorList>
    </citation>
    <scope>NUCLEOTIDE SEQUENCE [LARGE SCALE GENOMIC DNA]</scope>
    <source>
        <strain evidence="2 3">CSC1</strain>
    </source>
</reference>
<feature type="compositionally biased region" description="Basic and acidic residues" evidence="1">
    <location>
        <begin position="319"/>
        <end position="335"/>
    </location>
</feature>
<dbReference type="EMBL" id="QWDD01000001">
    <property type="protein sequence ID" value="RNJ48685.1"/>
    <property type="molecule type" value="Genomic_DNA"/>
</dbReference>
<accession>A0A3M9XLJ5</accession>
<evidence type="ECO:0008006" key="4">
    <source>
        <dbReference type="Google" id="ProtNLM"/>
    </source>
</evidence>